<reference evidence="3 4" key="1">
    <citation type="journal article" date="2018" name="BMC Genomics">
        <title>Genomic comparison of Trypanosoma conorhini and Trypanosoma rangeli to Trypanosoma cruzi strains of high and low virulence.</title>
        <authorList>
            <person name="Bradwell K.R."/>
            <person name="Koparde V.N."/>
            <person name="Matveyev A.V."/>
            <person name="Serrano M.G."/>
            <person name="Alves J.M."/>
            <person name="Parikh H."/>
            <person name="Huang B."/>
            <person name="Lee V."/>
            <person name="Espinosa-Alvarez O."/>
            <person name="Ortiz P.A."/>
            <person name="Costa-Martins A.G."/>
            <person name="Teixeira M.M."/>
            <person name="Buck G.A."/>
        </authorList>
    </citation>
    <scope>NUCLEOTIDE SEQUENCE [LARGE SCALE GENOMIC DNA]</scope>
    <source>
        <strain evidence="3 4">025E</strain>
    </source>
</reference>
<feature type="compositionally biased region" description="Low complexity" evidence="2">
    <location>
        <begin position="268"/>
        <end position="281"/>
    </location>
</feature>
<feature type="coiled-coil region" evidence="1">
    <location>
        <begin position="500"/>
        <end position="527"/>
    </location>
</feature>
<feature type="compositionally biased region" description="Polar residues" evidence="2">
    <location>
        <begin position="553"/>
        <end position="562"/>
    </location>
</feature>
<feature type="region of interest" description="Disordered" evidence="2">
    <location>
        <begin position="437"/>
        <end position="473"/>
    </location>
</feature>
<feature type="region of interest" description="Disordered" evidence="2">
    <location>
        <begin position="533"/>
        <end position="573"/>
    </location>
</feature>
<evidence type="ECO:0000313" key="3">
    <source>
        <dbReference type="EMBL" id="RNF26659.1"/>
    </source>
</evidence>
<dbReference type="RefSeq" id="XP_029231865.1">
    <property type="nucleotide sequence ID" value="XM_029368059.1"/>
</dbReference>
<dbReference type="Proteomes" id="UP000284403">
    <property type="component" value="Unassembled WGS sequence"/>
</dbReference>
<accession>A0A3R7M4Y5</accession>
<gene>
    <name evidence="3" type="ORF">Tco025E_01121</name>
</gene>
<feature type="compositionally biased region" description="Pro residues" evidence="2">
    <location>
        <begin position="29"/>
        <end position="39"/>
    </location>
</feature>
<evidence type="ECO:0000256" key="2">
    <source>
        <dbReference type="SAM" id="MobiDB-lite"/>
    </source>
</evidence>
<comment type="caution">
    <text evidence="3">The sequence shown here is derived from an EMBL/GenBank/DDBJ whole genome shotgun (WGS) entry which is preliminary data.</text>
</comment>
<dbReference type="EMBL" id="MKKU01000033">
    <property type="protein sequence ID" value="RNF26659.1"/>
    <property type="molecule type" value="Genomic_DNA"/>
</dbReference>
<feature type="compositionally biased region" description="Pro residues" evidence="2">
    <location>
        <begin position="74"/>
        <end position="87"/>
    </location>
</feature>
<dbReference type="GeneID" id="40314732"/>
<keyword evidence="4" id="KW-1185">Reference proteome</keyword>
<feature type="compositionally biased region" description="Low complexity" evidence="2">
    <location>
        <begin position="189"/>
        <end position="205"/>
    </location>
</feature>
<feature type="region of interest" description="Disordered" evidence="2">
    <location>
        <begin position="268"/>
        <end position="345"/>
    </location>
</feature>
<dbReference type="AlphaFoldDB" id="A0A3R7M4Y5"/>
<dbReference type="OrthoDB" id="248859at2759"/>
<feature type="region of interest" description="Disordered" evidence="2">
    <location>
        <begin position="14"/>
        <end position="92"/>
    </location>
</feature>
<feature type="region of interest" description="Disordered" evidence="2">
    <location>
        <begin position="146"/>
        <end position="226"/>
    </location>
</feature>
<name>A0A3R7M4Y5_9TRYP</name>
<organism evidence="3 4">
    <name type="scientific">Trypanosoma conorhini</name>
    <dbReference type="NCBI Taxonomy" id="83891"/>
    <lineage>
        <taxon>Eukaryota</taxon>
        <taxon>Discoba</taxon>
        <taxon>Euglenozoa</taxon>
        <taxon>Kinetoplastea</taxon>
        <taxon>Metakinetoplastina</taxon>
        <taxon>Trypanosomatida</taxon>
        <taxon>Trypanosomatidae</taxon>
        <taxon>Trypanosoma</taxon>
    </lineage>
</organism>
<keyword evidence="1" id="KW-0175">Coiled coil</keyword>
<sequence>MDVDEIYRDEASTVSIQQLRGRPSLRLAPLPPAPPPPTPLRCRDANAAGNAKRTRCLRGRRGVVGAVRTAPTSPVQPRPRAAPPRRPLTPTVAAAAPPELNDEDDVDCVWSFAPVVGGATATGAEEAEAESLDPSSRWVSFSFASALTSRRQSESRPASPSPRPRPAILPSNFPNLRLSEEACAEEEGGASTATGLRASTPTTSPLLPPPPPSSSSSSSSGRPWVVLHDAPAAGAVAAEEREGLVAGGRRSLLLAAAPIPHAVEAAPVAAAGARQGQGPPAMHSGRGKRERSAPPSPSTTSFILCGRGSSCSATAWTRTGAPATREDDVAAAAKRSKTEAPPPWPATLAEAIGREGDAASAVTVRPSVPSADGVASMVLVDGPTPTPWRRRFAPTPTPPPAAAAAAAAAAESESRVSMVFDVRCSDAAVAPVTLFGEATSAGDGDDAGKSQGGGRAGSGEADGATSRERNSRNATATAAGDCCGASDASLVVPTSCARPSEELRALIESAREEVRRASERIVAALHAHRCASCEKRGGSTGGEDGNWVPESPRLTTGRSSPRPSGDGAGSSLWRPTEGVELRRELAAHAGCILRRLRGHDHADAGILPMAIVARVVRQVLFNDPAADTTPARCSAGSANLSWGLASPSPVYCVAPAVQQEARAAEEAAMEFCMGLWRCFRERFGACHAATRFGIVGNADADGERGGGGSSSTSPTHAFATCFPRVRLQLSPLGHLPPPPPRLDTRIDYSAFAASLVELN</sequence>
<protein>
    <submittedName>
        <fullName evidence="3">Uncharacterized protein</fullName>
    </submittedName>
</protein>
<evidence type="ECO:0000256" key="1">
    <source>
        <dbReference type="SAM" id="Coils"/>
    </source>
</evidence>
<evidence type="ECO:0000313" key="4">
    <source>
        <dbReference type="Proteomes" id="UP000284403"/>
    </source>
</evidence>
<proteinExistence type="predicted"/>
<feature type="compositionally biased region" description="Low complexity" evidence="2">
    <location>
        <begin position="19"/>
        <end position="28"/>
    </location>
</feature>
<feature type="compositionally biased region" description="Basic residues" evidence="2">
    <location>
        <begin position="52"/>
        <end position="61"/>
    </location>
</feature>